<reference evidence="8 9" key="1">
    <citation type="submission" date="2017-11" db="EMBL/GenBank/DDBJ databases">
        <title>Comparative genomics of Botrytis spp.</title>
        <authorList>
            <person name="Valero-Jimenez C.A."/>
            <person name="Tapia P."/>
            <person name="Veloso J."/>
            <person name="Silva-Moreno E."/>
            <person name="Staats M."/>
            <person name="Valdes J.H."/>
            <person name="Van Kan J.A.L."/>
        </authorList>
    </citation>
    <scope>NUCLEOTIDE SEQUENCE [LARGE SCALE GENOMIC DNA]</scope>
    <source>
        <strain evidence="8 9">MUCL2830</strain>
    </source>
</reference>
<keyword evidence="4" id="KW-0256">Endoplasmic reticulum</keyword>
<keyword evidence="7" id="KW-0812">Transmembrane</keyword>
<keyword evidence="6 7" id="KW-0472">Membrane</keyword>
<dbReference type="PANTHER" id="PTHR48182">
    <property type="entry name" value="PROTEIN SERAC1"/>
    <property type="match status" value="1"/>
</dbReference>
<dbReference type="InterPro" id="IPR052374">
    <property type="entry name" value="SERAC1"/>
</dbReference>
<keyword evidence="7" id="KW-1133">Transmembrane helix</keyword>
<keyword evidence="9" id="KW-1185">Reference proteome</keyword>
<evidence type="ECO:0000313" key="9">
    <source>
        <dbReference type="Proteomes" id="UP000297299"/>
    </source>
</evidence>
<dbReference type="STRING" id="38488.A0A4Y8CGV0"/>
<comment type="subcellular location">
    <subcellularLocation>
        <location evidence="2">Endoplasmic reticulum</location>
    </subcellularLocation>
    <subcellularLocation>
        <location evidence="3">Membrane</location>
    </subcellularLocation>
    <subcellularLocation>
        <location evidence="1">Mitochondrion</location>
    </subcellularLocation>
</comment>
<name>A0A4Y8CGV0_9HELO</name>
<dbReference type="GO" id="GO:0005783">
    <property type="term" value="C:endoplasmic reticulum"/>
    <property type="evidence" value="ECO:0007669"/>
    <property type="project" value="UniProtKB-SubCell"/>
</dbReference>
<dbReference type="AlphaFoldDB" id="A0A4Y8CGV0"/>
<accession>A0A4Y8CGV0</accession>
<comment type="caution">
    <text evidence="8">The sequence shown here is derived from an EMBL/GenBank/DDBJ whole genome shotgun (WGS) entry which is preliminary data.</text>
</comment>
<evidence type="ECO:0000256" key="1">
    <source>
        <dbReference type="ARBA" id="ARBA00004173"/>
    </source>
</evidence>
<evidence type="ECO:0000256" key="7">
    <source>
        <dbReference type="SAM" id="Phobius"/>
    </source>
</evidence>
<sequence>MDINPTKELLYTVALVIIATIYFAFTMTTTVKTTKRNVSLEKPRCRRIQNIPLEVTRNSLETDLKKHLPAYGPECYLTLARSYSTQTATINCLKFANGFPYPIDETFLGITPIFDSDNESVNIVCIPGLGGHAIGSFKAKSNDHVWIRDSLLPNISTARILVYGYNTSITNTNSKYSISELARDFLDSIKVFLWKGKEELNNNYFFKSFYALMLFGVPNLGIRLDCLKEIVAGQSNDKLIQDLCFDKESESTVFLRRLGESFSDCCKEQQFEVVSYYEKRKTVTARKVIQGFPFMKSNC</sequence>
<gene>
    <name evidence="8" type="ORF">BOTCAL_0717g00020</name>
</gene>
<proteinExistence type="predicted"/>
<dbReference type="GO" id="GO:0005739">
    <property type="term" value="C:mitochondrion"/>
    <property type="evidence" value="ECO:0007669"/>
    <property type="project" value="UniProtKB-SubCell"/>
</dbReference>
<dbReference type="PANTHER" id="PTHR48182:SF2">
    <property type="entry name" value="PROTEIN SERAC1"/>
    <property type="match status" value="1"/>
</dbReference>
<protein>
    <submittedName>
        <fullName evidence="8">Uncharacterized protein</fullName>
    </submittedName>
</protein>
<evidence type="ECO:0000256" key="3">
    <source>
        <dbReference type="ARBA" id="ARBA00004370"/>
    </source>
</evidence>
<dbReference type="OrthoDB" id="5086500at2759"/>
<evidence type="ECO:0000256" key="5">
    <source>
        <dbReference type="ARBA" id="ARBA00023128"/>
    </source>
</evidence>
<organism evidence="8 9">
    <name type="scientific">Botryotinia calthae</name>
    <dbReference type="NCBI Taxonomy" id="38488"/>
    <lineage>
        <taxon>Eukaryota</taxon>
        <taxon>Fungi</taxon>
        <taxon>Dikarya</taxon>
        <taxon>Ascomycota</taxon>
        <taxon>Pezizomycotina</taxon>
        <taxon>Leotiomycetes</taxon>
        <taxon>Helotiales</taxon>
        <taxon>Sclerotiniaceae</taxon>
        <taxon>Botryotinia</taxon>
    </lineage>
</organism>
<evidence type="ECO:0000256" key="2">
    <source>
        <dbReference type="ARBA" id="ARBA00004240"/>
    </source>
</evidence>
<evidence type="ECO:0000256" key="4">
    <source>
        <dbReference type="ARBA" id="ARBA00022824"/>
    </source>
</evidence>
<feature type="transmembrane region" description="Helical" evidence="7">
    <location>
        <begin position="9"/>
        <end position="27"/>
    </location>
</feature>
<dbReference type="EMBL" id="PHWZ01000713">
    <property type="protein sequence ID" value="TEY32596.1"/>
    <property type="molecule type" value="Genomic_DNA"/>
</dbReference>
<evidence type="ECO:0000313" key="8">
    <source>
        <dbReference type="EMBL" id="TEY32596.1"/>
    </source>
</evidence>
<dbReference type="GO" id="GO:0016020">
    <property type="term" value="C:membrane"/>
    <property type="evidence" value="ECO:0007669"/>
    <property type="project" value="UniProtKB-SubCell"/>
</dbReference>
<dbReference type="Proteomes" id="UP000297299">
    <property type="component" value="Unassembled WGS sequence"/>
</dbReference>
<evidence type="ECO:0000256" key="6">
    <source>
        <dbReference type="ARBA" id="ARBA00023136"/>
    </source>
</evidence>
<keyword evidence="5" id="KW-0496">Mitochondrion</keyword>